<gene>
    <name evidence="1" type="ORF">SAMN02745664_11645</name>
</gene>
<accession>A0A1N7FS83</accession>
<dbReference type="PIRSF" id="PIRSF028304">
    <property type="entry name" value="UCP028304"/>
    <property type="match status" value="1"/>
</dbReference>
<dbReference type="Proteomes" id="UP000187495">
    <property type="component" value="Unassembled WGS sequence"/>
</dbReference>
<dbReference type="PANTHER" id="PTHR35370">
    <property type="entry name" value="CYTOPLASMIC PROTEIN-RELATED-RELATED"/>
    <property type="match status" value="1"/>
</dbReference>
<dbReference type="AlphaFoldDB" id="A0A1N7FS83"/>
<proteinExistence type="predicted"/>
<keyword evidence="2" id="KW-1185">Reference proteome</keyword>
<evidence type="ECO:0000313" key="1">
    <source>
        <dbReference type="EMBL" id="SIS03137.1"/>
    </source>
</evidence>
<name>A0A1N7FS83_9GAMM</name>
<evidence type="ECO:0000313" key="2">
    <source>
        <dbReference type="Proteomes" id="UP000187495"/>
    </source>
</evidence>
<protein>
    <submittedName>
        <fullName evidence="1">Type VI secretion system protein ImpG</fullName>
    </submittedName>
</protein>
<dbReference type="InterPro" id="IPR010272">
    <property type="entry name" value="T6SS_TssF"/>
</dbReference>
<organism evidence="1 2">
    <name type="scientific">Moraxella cuniculi DSM 21768</name>
    <dbReference type="NCBI Taxonomy" id="1122245"/>
    <lineage>
        <taxon>Bacteria</taxon>
        <taxon>Pseudomonadati</taxon>
        <taxon>Pseudomonadota</taxon>
        <taxon>Gammaproteobacteria</taxon>
        <taxon>Moraxellales</taxon>
        <taxon>Moraxellaceae</taxon>
        <taxon>Moraxella</taxon>
    </lineage>
</organism>
<sequence length="651" mass="74435">MNEKFLQYYNRELSYLRDEGVYFATQYPKIASRLGMNSIDVPDPYIERLLEGIAFLNARTNLKIDASYPRFVSNILEVIHPQLLNPKPACAIVEFDSTQNHALNAINKIRRGDVLQSLPFNANDQKVNCTFCATQELELSPLKLESVNYIAATNSPSLTHITTQTTYSILKLDLSIAAPYLCSDLIPEQIKIFLGHDVVSSSQLLYLLMNCCSKVICHNPDKSQPWSYTIHEKPEHLGFSDNESLTINTNKNIAALRVIQDYIQLPEKFLFVGQKGIREAIQYAETQGFIEKNASQTQKTITENGVNKRIIDYQKRHFCLSFVFSETNKELIHSLVASTFSISATPIVNVFKKKGVRFSVDANQKEHHVVVDKVQPLNYEIYAIDEVTAYDKHNQKIMTYRPFYQYYNNKHNSTFSKNAYFSVTRDRRLAHDDKVYRTSYLGHETFVSLSNVLSEEPSGNLHQIALDVWCTNRDLPILMPLGTASDFLIEESLPVKSIKLIKKLTRPKEAIDDQNSLWSLLNLMRLNYASLLNLVDNEGTQYLKEILSSFPHDKNDLLRQNIDAITNVRIQPTKKLIRDGLHSGIVRGLKIKLIIDEGLMGGVHPFLFGSVLRYYLASIISINSFLEFSLEMVHSKEIIRWSHHLGGRFIL</sequence>
<dbReference type="EMBL" id="FTNU01000016">
    <property type="protein sequence ID" value="SIS03137.1"/>
    <property type="molecule type" value="Genomic_DNA"/>
</dbReference>
<dbReference type="RefSeq" id="WP_076555875.1">
    <property type="nucleotide sequence ID" value="NZ_FTNU01000016.1"/>
</dbReference>
<reference evidence="2" key="1">
    <citation type="submission" date="2017-01" db="EMBL/GenBank/DDBJ databases">
        <authorList>
            <person name="Varghese N."/>
            <person name="Submissions S."/>
        </authorList>
    </citation>
    <scope>NUCLEOTIDE SEQUENCE [LARGE SCALE GENOMIC DNA]</scope>
    <source>
        <strain evidence="2">DSM 21768</strain>
    </source>
</reference>
<dbReference type="PANTHER" id="PTHR35370:SF1">
    <property type="entry name" value="TYPE VI SECRETION SYSTEM COMPONENT TSSF1"/>
    <property type="match status" value="1"/>
</dbReference>
<dbReference type="STRING" id="34061.B0189_00065"/>
<dbReference type="Pfam" id="PF05947">
    <property type="entry name" value="T6SS_TssF"/>
    <property type="match status" value="1"/>
</dbReference>